<name>A0A7X1C0Z5_9LIST</name>
<dbReference type="AlphaFoldDB" id="A0A7X1C0Z5"/>
<gene>
    <name evidence="1" type="ORF">HB811_13220</name>
</gene>
<comment type="caution">
    <text evidence="1">The sequence shown here is derived from an EMBL/GenBank/DDBJ whole genome shotgun (WGS) entry which is preliminary data.</text>
</comment>
<reference evidence="1 2" key="1">
    <citation type="submission" date="2020-03" db="EMBL/GenBank/DDBJ databases">
        <title>Soil Listeria distribution.</title>
        <authorList>
            <person name="Liao J."/>
            <person name="Wiedmann M."/>
        </authorList>
    </citation>
    <scope>NUCLEOTIDE SEQUENCE [LARGE SCALE GENOMIC DNA]</scope>
    <source>
        <strain evidence="1 2">FSL L7-1816</strain>
    </source>
</reference>
<protein>
    <submittedName>
        <fullName evidence="1">Uncharacterized protein</fullName>
    </submittedName>
</protein>
<dbReference type="EMBL" id="JAAROV010000004">
    <property type="protein sequence ID" value="MBC1317738.1"/>
    <property type="molecule type" value="Genomic_DNA"/>
</dbReference>
<sequence length="155" mass="17066">MANFKSNTANLSPSRIKKQVAPNYVIASTLLVGAMVYTSTPPNKVIDYQLSEVVGKGYFAFVMPAMGTSEKQSIKHLDNERKTEEEAAAMLEFQNALNKLKLSEKIVSIAGVILGIFLLVFTLLLGASILQGLGMSLMGFILPVYVILNRRERRL</sequence>
<dbReference type="Proteomes" id="UP000543379">
    <property type="component" value="Unassembled WGS sequence"/>
</dbReference>
<evidence type="ECO:0000313" key="2">
    <source>
        <dbReference type="Proteomes" id="UP000543379"/>
    </source>
</evidence>
<organism evidence="1 2">
    <name type="scientific">Listeria booriae</name>
    <dbReference type="NCBI Taxonomy" id="1552123"/>
    <lineage>
        <taxon>Bacteria</taxon>
        <taxon>Bacillati</taxon>
        <taxon>Bacillota</taxon>
        <taxon>Bacilli</taxon>
        <taxon>Bacillales</taxon>
        <taxon>Listeriaceae</taxon>
        <taxon>Listeria</taxon>
    </lineage>
</organism>
<dbReference type="RefSeq" id="WP_185382740.1">
    <property type="nucleotide sequence ID" value="NZ_JAAROV010000004.1"/>
</dbReference>
<proteinExistence type="predicted"/>
<evidence type="ECO:0000313" key="1">
    <source>
        <dbReference type="EMBL" id="MBC1317738.1"/>
    </source>
</evidence>
<accession>A0A7X1C0Z5</accession>